<protein>
    <submittedName>
        <fullName evidence="2">GMP synthase (Glutamine-hydrolysing)</fullName>
    </submittedName>
</protein>
<dbReference type="Proteomes" id="UP000280668">
    <property type="component" value="Unassembled WGS sequence"/>
</dbReference>
<dbReference type="Pfam" id="PF00117">
    <property type="entry name" value="GATase"/>
    <property type="match status" value="1"/>
</dbReference>
<reference evidence="2 3" key="1">
    <citation type="submission" date="2018-11" db="EMBL/GenBank/DDBJ databases">
        <title>Sequencing the genomes of 1000 actinobacteria strains.</title>
        <authorList>
            <person name="Klenk H.-P."/>
        </authorList>
    </citation>
    <scope>NUCLEOTIDE SEQUENCE [LARGE SCALE GENOMIC DNA]</scope>
    <source>
        <strain evidence="2 3">DSM 11294</strain>
    </source>
</reference>
<dbReference type="NCBIfam" id="NF005743">
    <property type="entry name" value="PRK07567.1"/>
    <property type="match status" value="1"/>
</dbReference>
<comment type="caution">
    <text evidence="2">The sequence shown here is derived from an EMBL/GenBank/DDBJ whole genome shotgun (WGS) entry which is preliminary data.</text>
</comment>
<dbReference type="Gene3D" id="3.40.50.880">
    <property type="match status" value="1"/>
</dbReference>
<evidence type="ECO:0000313" key="3">
    <source>
        <dbReference type="Proteomes" id="UP000280668"/>
    </source>
</evidence>
<feature type="domain" description="Glutamine amidotransferase" evidence="1">
    <location>
        <begin position="56"/>
        <end position="199"/>
    </location>
</feature>
<dbReference type="PANTHER" id="PTHR42695:SF5">
    <property type="entry name" value="GLUTAMINE AMIDOTRANSFERASE YLR126C-RELATED"/>
    <property type="match status" value="1"/>
</dbReference>
<dbReference type="InterPro" id="IPR044992">
    <property type="entry name" value="ChyE-like"/>
</dbReference>
<dbReference type="EMBL" id="RKHK01000001">
    <property type="protein sequence ID" value="ROR72483.1"/>
    <property type="molecule type" value="Genomic_DNA"/>
</dbReference>
<name>A0A3N2BB40_9MICO</name>
<organism evidence="2 3">
    <name type="scientific">Bogoriella caseilytica</name>
    <dbReference type="NCBI Taxonomy" id="56055"/>
    <lineage>
        <taxon>Bacteria</taxon>
        <taxon>Bacillati</taxon>
        <taxon>Actinomycetota</taxon>
        <taxon>Actinomycetes</taxon>
        <taxon>Micrococcales</taxon>
        <taxon>Bogoriellaceae</taxon>
        <taxon>Bogoriella</taxon>
    </lineage>
</organism>
<dbReference type="SUPFAM" id="SSF52317">
    <property type="entry name" value="Class I glutamine amidotransferase-like"/>
    <property type="match status" value="1"/>
</dbReference>
<sequence>MAFTGLMRKPFLLLASRAEDHVADEEYSSLLRLGDLAESELVRMRMEAGPLPALDLDDYAGVILGGSPFTVSVPWEDKTALQRRVELELSGILREIRAKDLPFLGLCYGVGALTRSAGGVVDSVYGEEPGAVQVELTEAGQHDPLLREVAPRFTAFVGHKEACSVLPPGAELLATSTDCPVQMYRLGAHIYVTQFHPELDRASIITRLQAYRGQGYFREEELDRIIAAVATADVESSHAVLHAFVQRYRERPAAAA</sequence>
<dbReference type="PROSITE" id="PS51273">
    <property type="entry name" value="GATASE_TYPE_1"/>
    <property type="match status" value="1"/>
</dbReference>
<dbReference type="CDD" id="cd01741">
    <property type="entry name" value="GATase1_1"/>
    <property type="match status" value="1"/>
</dbReference>
<dbReference type="AlphaFoldDB" id="A0A3N2BB40"/>
<dbReference type="InterPro" id="IPR029062">
    <property type="entry name" value="Class_I_gatase-like"/>
</dbReference>
<dbReference type="GO" id="GO:0005829">
    <property type="term" value="C:cytosol"/>
    <property type="evidence" value="ECO:0007669"/>
    <property type="project" value="TreeGrafter"/>
</dbReference>
<dbReference type="InterPro" id="IPR017926">
    <property type="entry name" value="GATASE"/>
</dbReference>
<evidence type="ECO:0000313" key="2">
    <source>
        <dbReference type="EMBL" id="ROR72483.1"/>
    </source>
</evidence>
<dbReference type="PANTHER" id="PTHR42695">
    <property type="entry name" value="GLUTAMINE AMIDOTRANSFERASE YLR126C-RELATED"/>
    <property type="match status" value="1"/>
</dbReference>
<accession>A0A3N2BB40</accession>
<gene>
    <name evidence="2" type="ORF">EDD31_0834</name>
</gene>
<keyword evidence="3" id="KW-1185">Reference proteome</keyword>
<evidence type="ECO:0000259" key="1">
    <source>
        <dbReference type="Pfam" id="PF00117"/>
    </source>
</evidence>
<proteinExistence type="predicted"/>